<dbReference type="EMBL" id="KZ613866">
    <property type="protein sequence ID" value="PMD54281.1"/>
    <property type="molecule type" value="Genomic_DNA"/>
</dbReference>
<dbReference type="SUPFAM" id="SSF143990">
    <property type="entry name" value="YbiA-like"/>
    <property type="match status" value="1"/>
</dbReference>
<name>A0A2J6SU37_9HELO</name>
<organism evidence="2 3">
    <name type="scientific">Hyaloscypha bicolor E</name>
    <dbReference type="NCBI Taxonomy" id="1095630"/>
    <lineage>
        <taxon>Eukaryota</taxon>
        <taxon>Fungi</taxon>
        <taxon>Dikarya</taxon>
        <taxon>Ascomycota</taxon>
        <taxon>Pezizomycotina</taxon>
        <taxon>Leotiomycetes</taxon>
        <taxon>Helotiales</taxon>
        <taxon>Hyaloscyphaceae</taxon>
        <taxon>Hyaloscypha</taxon>
        <taxon>Hyaloscypha bicolor</taxon>
    </lineage>
</organism>
<feature type="non-terminal residue" evidence="2">
    <location>
        <position position="1"/>
    </location>
</feature>
<accession>A0A2J6SU37</accession>
<dbReference type="RefSeq" id="XP_024731185.1">
    <property type="nucleotide sequence ID" value="XM_024875682.1"/>
</dbReference>
<protein>
    <recommendedName>
        <fullName evidence="1">NADAR domain-containing protein</fullName>
    </recommendedName>
</protein>
<evidence type="ECO:0000259" key="1">
    <source>
        <dbReference type="Pfam" id="PF08719"/>
    </source>
</evidence>
<keyword evidence="3" id="KW-1185">Reference proteome</keyword>
<dbReference type="Pfam" id="PF08719">
    <property type="entry name" value="NADAR"/>
    <property type="match status" value="1"/>
</dbReference>
<evidence type="ECO:0000313" key="3">
    <source>
        <dbReference type="Proteomes" id="UP000235371"/>
    </source>
</evidence>
<proteinExistence type="predicted"/>
<dbReference type="GeneID" id="36583761"/>
<reference evidence="2 3" key="1">
    <citation type="submission" date="2016-04" db="EMBL/GenBank/DDBJ databases">
        <title>A degradative enzymes factory behind the ericoid mycorrhizal symbiosis.</title>
        <authorList>
            <consortium name="DOE Joint Genome Institute"/>
            <person name="Martino E."/>
            <person name="Morin E."/>
            <person name="Grelet G."/>
            <person name="Kuo A."/>
            <person name="Kohler A."/>
            <person name="Daghino S."/>
            <person name="Barry K."/>
            <person name="Choi C."/>
            <person name="Cichocki N."/>
            <person name="Clum A."/>
            <person name="Copeland A."/>
            <person name="Hainaut M."/>
            <person name="Haridas S."/>
            <person name="Labutti K."/>
            <person name="Lindquist E."/>
            <person name="Lipzen A."/>
            <person name="Khouja H.-R."/>
            <person name="Murat C."/>
            <person name="Ohm R."/>
            <person name="Olson A."/>
            <person name="Spatafora J."/>
            <person name="Veneault-Fourrey C."/>
            <person name="Henrissat B."/>
            <person name="Grigoriev I."/>
            <person name="Martin F."/>
            <person name="Perotto S."/>
        </authorList>
    </citation>
    <scope>NUCLEOTIDE SEQUENCE [LARGE SCALE GENOMIC DNA]</scope>
    <source>
        <strain evidence="2 3">E</strain>
    </source>
</reference>
<dbReference type="InterPro" id="IPR012816">
    <property type="entry name" value="NADAR"/>
</dbReference>
<sequence length="139" mass="15976">QWFPSPFTDDSLDGSLSFLTSEHYVMYGKALLFGDEVVSWLRRYLEKPRLLGRQTGPFNQSKWHRSCDEMVERGNYLKFSQNPKLKEVLSSTGSKVIVEASPSDRIWGPGFDADHAERRVEHWGANKLGGALMRGWERL</sequence>
<dbReference type="AlphaFoldDB" id="A0A2J6SU37"/>
<dbReference type="Gene3D" id="1.10.357.40">
    <property type="entry name" value="YbiA-like"/>
    <property type="match status" value="1"/>
</dbReference>
<dbReference type="CDD" id="cd15457">
    <property type="entry name" value="NADAR"/>
    <property type="match status" value="1"/>
</dbReference>
<dbReference type="NCBIfam" id="TIGR02464">
    <property type="entry name" value="ribofla_fusion"/>
    <property type="match status" value="1"/>
</dbReference>
<dbReference type="InParanoid" id="A0A2J6SU37"/>
<dbReference type="STRING" id="1095630.A0A2J6SU37"/>
<gene>
    <name evidence="2" type="ORF">K444DRAFT_540149</name>
</gene>
<dbReference type="OrthoDB" id="206452at2759"/>
<feature type="domain" description="NADAR" evidence="1">
    <location>
        <begin position="1"/>
        <end position="134"/>
    </location>
</feature>
<evidence type="ECO:0000313" key="2">
    <source>
        <dbReference type="EMBL" id="PMD54281.1"/>
    </source>
</evidence>
<dbReference type="InterPro" id="IPR037238">
    <property type="entry name" value="YbiA-like_sf"/>
</dbReference>
<dbReference type="Proteomes" id="UP000235371">
    <property type="component" value="Unassembled WGS sequence"/>
</dbReference>